<dbReference type="Pfam" id="PF22725">
    <property type="entry name" value="GFO_IDH_MocA_C3"/>
    <property type="match status" value="1"/>
</dbReference>
<dbReference type="GO" id="GO:0000166">
    <property type="term" value="F:nucleotide binding"/>
    <property type="evidence" value="ECO:0007669"/>
    <property type="project" value="InterPro"/>
</dbReference>
<dbReference type="PANTHER" id="PTHR42840:SF5">
    <property type="entry name" value="NAD(P)-BINDING ROSSMANN-FOLD SUPERFAMILY PROTEIN"/>
    <property type="match status" value="1"/>
</dbReference>
<feature type="domain" description="GFO/IDH/MocA-like oxidoreductase" evidence="3">
    <location>
        <begin position="143"/>
        <end position="267"/>
    </location>
</feature>
<dbReference type="GO" id="GO:0016491">
    <property type="term" value="F:oxidoreductase activity"/>
    <property type="evidence" value="ECO:0007669"/>
    <property type="project" value="TreeGrafter"/>
</dbReference>
<dbReference type="InterPro" id="IPR055170">
    <property type="entry name" value="GFO_IDH_MocA-like_dom"/>
</dbReference>
<dbReference type="Proteomes" id="UP001194746">
    <property type="component" value="Unassembled WGS sequence"/>
</dbReference>
<evidence type="ECO:0000313" key="5">
    <source>
        <dbReference type="Proteomes" id="UP001194746"/>
    </source>
</evidence>
<feature type="domain" description="Gfo/Idh/MocA-like oxidoreductase N-terminal" evidence="2">
    <location>
        <begin position="4"/>
        <end position="118"/>
    </location>
</feature>
<dbReference type="Gene3D" id="3.40.50.720">
    <property type="entry name" value="NAD(P)-binding Rossmann-like Domain"/>
    <property type="match status" value="1"/>
</dbReference>
<evidence type="ECO:0000256" key="1">
    <source>
        <dbReference type="ARBA" id="ARBA00010928"/>
    </source>
</evidence>
<dbReference type="GO" id="GO:0006740">
    <property type="term" value="P:NADPH regeneration"/>
    <property type="evidence" value="ECO:0007669"/>
    <property type="project" value="TreeGrafter"/>
</dbReference>
<evidence type="ECO:0000259" key="3">
    <source>
        <dbReference type="Pfam" id="PF22725"/>
    </source>
</evidence>
<keyword evidence="5" id="KW-1185">Reference proteome</keyword>
<dbReference type="AlphaFoldDB" id="A0AAD4GQJ2"/>
<evidence type="ECO:0008006" key="6">
    <source>
        <dbReference type="Google" id="ProtNLM"/>
    </source>
</evidence>
<dbReference type="SUPFAM" id="SSF51735">
    <property type="entry name" value="NAD(P)-binding Rossmann-fold domains"/>
    <property type="match status" value="1"/>
</dbReference>
<dbReference type="InterPro" id="IPR000683">
    <property type="entry name" value="Gfo/Idh/MocA-like_OxRdtase_N"/>
</dbReference>
<reference evidence="4" key="2">
    <citation type="submission" date="2020-02" db="EMBL/GenBank/DDBJ databases">
        <authorList>
            <person name="Gilchrist C.L.M."/>
            <person name="Chooi Y.-H."/>
        </authorList>
    </citation>
    <scope>NUCLEOTIDE SEQUENCE</scope>
    <source>
        <strain evidence="4">MST-FP2251</strain>
    </source>
</reference>
<dbReference type="Pfam" id="PF01408">
    <property type="entry name" value="GFO_IDH_MocA"/>
    <property type="match status" value="1"/>
</dbReference>
<evidence type="ECO:0000313" key="4">
    <source>
        <dbReference type="EMBL" id="KAF9885566.1"/>
    </source>
</evidence>
<sequence length="346" mass="37316">MAGIALLGAGLFAQEAHLPALLEHNANLLAIYSRSTTSAQSLLSKVNNNNLNLTIYADDHPTHTLDALLARPDITAVVIALPITAQPAIVRKCLLAGKHVLCEKPLAKDTATARALIKDYETQYQPRGQLFAIAEQFRHDRAFTRARDLVQTHLRGKVAHVHARMWGHIDPVDKNQWYETEWRKTPAYQGGFVLDGGVHFIALVRYVSGLEVVRTASLTAQVYEFLPPLDTVNAALSFGNGAAGSVSISFASVKRAFEFVFVGEDGCVIVEGAGVEGSSRVVCEGKEGEVVLEEVIEGNGVSEEVRAFLESVEKGKLDERLAAGEAFADLAVVQSLCEGGGVVETL</sequence>
<proteinExistence type="inferred from homology"/>
<comment type="caution">
    <text evidence="4">The sequence shown here is derived from an EMBL/GenBank/DDBJ whole genome shotgun (WGS) entry which is preliminary data.</text>
</comment>
<reference evidence="4" key="1">
    <citation type="journal article" date="2019" name="Beilstein J. Org. Chem.">
        <title>Nanangenines: drimane sesquiterpenoids as the dominant metabolite cohort of a novel Australian fungus, Aspergillus nanangensis.</title>
        <authorList>
            <person name="Lacey H.J."/>
            <person name="Gilchrist C.L.M."/>
            <person name="Crombie A."/>
            <person name="Kalaitzis J.A."/>
            <person name="Vuong D."/>
            <person name="Rutledge P.J."/>
            <person name="Turner P."/>
            <person name="Pitt J.I."/>
            <person name="Lacey E."/>
            <person name="Chooi Y.H."/>
            <person name="Piggott A.M."/>
        </authorList>
    </citation>
    <scope>NUCLEOTIDE SEQUENCE</scope>
    <source>
        <strain evidence="4">MST-FP2251</strain>
    </source>
</reference>
<gene>
    <name evidence="4" type="ORF">FE257_012772</name>
</gene>
<dbReference type="GO" id="GO:0005737">
    <property type="term" value="C:cytoplasm"/>
    <property type="evidence" value="ECO:0007669"/>
    <property type="project" value="TreeGrafter"/>
</dbReference>
<name>A0AAD4GQJ2_ASPNN</name>
<accession>A0AAD4GQJ2</accession>
<dbReference type="SUPFAM" id="SSF55347">
    <property type="entry name" value="Glyceraldehyde-3-phosphate dehydrogenase-like, C-terminal domain"/>
    <property type="match status" value="1"/>
</dbReference>
<protein>
    <recommendedName>
        <fullName evidence="6">NAD(P)-binding protein</fullName>
    </recommendedName>
</protein>
<evidence type="ECO:0000259" key="2">
    <source>
        <dbReference type="Pfam" id="PF01408"/>
    </source>
</evidence>
<dbReference type="Gene3D" id="3.30.360.10">
    <property type="entry name" value="Dihydrodipicolinate Reductase, domain 2"/>
    <property type="match status" value="1"/>
</dbReference>
<dbReference type="EMBL" id="VCAU01000093">
    <property type="protein sequence ID" value="KAF9885566.1"/>
    <property type="molecule type" value="Genomic_DNA"/>
</dbReference>
<comment type="similarity">
    <text evidence="1">Belongs to the Gfo/Idh/MocA family.</text>
</comment>
<dbReference type="InterPro" id="IPR036291">
    <property type="entry name" value="NAD(P)-bd_dom_sf"/>
</dbReference>
<dbReference type="PANTHER" id="PTHR42840">
    <property type="entry name" value="NAD(P)-BINDING ROSSMANN-FOLD SUPERFAMILY PROTEIN-RELATED"/>
    <property type="match status" value="1"/>
</dbReference>
<organism evidence="4 5">
    <name type="scientific">Aspergillus nanangensis</name>
    <dbReference type="NCBI Taxonomy" id="2582783"/>
    <lineage>
        <taxon>Eukaryota</taxon>
        <taxon>Fungi</taxon>
        <taxon>Dikarya</taxon>
        <taxon>Ascomycota</taxon>
        <taxon>Pezizomycotina</taxon>
        <taxon>Eurotiomycetes</taxon>
        <taxon>Eurotiomycetidae</taxon>
        <taxon>Eurotiales</taxon>
        <taxon>Aspergillaceae</taxon>
        <taxon>Aspergillus</taxon>
        <taxon>Aspergillus subgen. Circumdati</taxon>
    </lineage>
</organism>